<name>A0AAW9DAR3_9BACT</name>
<feature type="domain" description="CagE TrbE VirB component of type IV transporter system central" evidence="4">
    <location>
        <begin position="170"/>
        <end position="375"/>
    </location>
</feature>
<evidence type="ECO:0000256" key="3">
    <source>
        <dbReference type="ARBA" id="ARBA00022840"/>
    </source>
</evidence>
<dbReference type="RefSeq" id="WP_319047985.1">
    <property type="nucleotide sequence ID" value="NZ_JAUQUR010000002.1"/>
</dbReference>
<comment type="similarity">
    <text evidence="1">Belongs to the TrbE/VirB4 family.</text>
</comment>
<keyword evidence="2" id="KW-0547">Nucleotide-binding</keyword>
<sequence length="782" mass="90470">MFHKTIKTIIDLSYKSLQKENLFSSVNPLVKFHEEYSDTLVTLNNNFVKVIGLRGLEYSGLDGSKLRQHFDFRRVFFNSLDEKIIFSNFSIREKKANVLLNTSKEDYSEIISNKWARNFTENFKSYHYIVISTTSNTRFSDLSVFENLIEGSTKEKLNTIKLASDKVLRELKEFEPNILEGDELLSFFASYINGRKTVIKKPKNNYIRDILCNCEISFPQNCDYMIFNNNQKIYAKYISIMLFKNEKFDSSLVEELMSAKIEFSIFQSFKRIDKTTSIELVTDKMKNAKTFFSSSDMAIEQLKQLAEEIENSITNIFDYSFTIQVRNTDIEELTKDVAELQAIISRYGFQLVTETTNIEPLFFSALPGLENYNTRKRNLKTEDIATLNTFSTVSQGFSKCSWGDMPVTQFLNSHNTVFDFTFHKGTKYTDLGHTLLIGGSNSGKTTLMTFLIQESQKFKKLKTLILDSLQGMKVFTNFIGGNYINFEGESEKVNLALNPLMLDDSIKNREFLKNFLKLMLKVEDSNPNDIQAIDNLIANNFSNLKKEDRNFRNVWSTLGAAKDENIIEKRMSNWITGSNGKYFSNYDSLEFKNRLNSFNMDSILNNQEVLGLVALYMFYRFMNAVETTSSSGLLFIDEIRNYLENKDMAQQIAKAIFEYRKKDIVIVMAAQDHRFFQTNEYAKQILGGSLANLILFPDSTVDNDYKETLNLTSEEFRFIKNPTNKREVLFKRVGGGSVVLNVDLHPLDDYLKVFNSSTSAVQIMEKLQNENPKNWREEYLKC</sequence>
<dbReference type="GO" id="GO:0005524">
    <property type="term" value="F:ATP binding"/>
    <property type="evidence" value="ECO:0007669"/>
    <property type="project" value="UniProtKB-KW"/>
</dbReference>
<evidence type="ECO:0000256" key="2">
    <source>
        <dbReference type="ARBA" id="ARBA00022741"/>
    </source>
</evidence>
<dbReference type="Proteomes" id="UP001283691">
    <property type="component" value="Unassembled WGS sequence"/>
</dbReference>
<dbReference type="InterPro" id="IPR018145">
    <property type="entry name" value="CagE_TrbE_VirB_cntrl_dom"/>
</dbReference>
<organism evidence="5 6">
    <name type="scientific">Aliarcobacter skirrowii</name>
    <dbReference type="NCBI Taxonomy" id="28200"/>
    <lineage>
        <taxon>Bacteria</taxon>
        <taxon>Pseudomonadati</taxon>
        <taxon>Campylobacterota</taxon>
        <taxon>Epsilonproteobacteria</taxon>
        <taxon>Campylobacterales</taxon>
        <taxon>Arcobacteraceae</taxon>
        <taxon>Aliarcobacter</taxon>
    </lineage>
</organism>
<accession>A0AAW9DAR3</accession>
<comment type="caution">
    <text evidence="5">The sequence shown here is derived from an EMBL/GenBank/DDBJ whole genome shotgun (WGS) entry which is preliminary data.</text>
</comment>
<evidence type="ECO:0000256" key="1">
    <source>
        <dbReference type="ARBA" id="ARBA00006512"/>
    </source>
</evidence>
<dbReference type="PANTHER" id="PTHR30121">
    <property type="entry name" value="UNCHARACTERIZED PROTEIN YJGR-RELATED"/>
    <property type="match status" value="1"/>
</dbReference>
<dbReference type="Pfam" id="PF03135">
    <property type="entry name" value="CagE_TrbE_VirB"/>
    <property type="match status" value="1"/>
</dbReference>
<dbReference type="EMBL" id="JAUQUR010000002">
    <property type="protein sequence ID" value="MDX4069258.1"/>
    <property type="molecule type" value="Genomic_DNA"/>
</dbReference>
<dbReference type="InterPro" id="IPR027417">
    <property type="entry name" value="P-loop_NTPase"/>
</dbReference>
<proteinExistence type="inferred from homology"/>
<dbReference type="InterPro" id="IPR051162">
    <property type="entry name" value="T4SS_component"/>
</dbReference>
<dbReference type="AlphaFoldDB" id="A0AAW9DAR3"/>
<gene>
    <name evidence="5" type="ORF">Q6A80_05905</name>
</gene>
<dbReference type="SUPFAM" id="SSF52540">
    <property type="entry name" value="P-loop containing nucleoside triphosphate hydrolases"/>
    <property type="match status" value="1"/>
</dbReference>
<keyword evidence="3" id="KW-0067">ATP-binding</keyword>
<reference evidence="5" key="1">
    <citation type="journal article" date="2023" name="Front. Microbiol.">
        <title>Genomic diversity and taxonomic marker for Arcobacter species.</title>
        <authorList>
            <person name="Zhou G."/>
            <person name="Gu Y."/>
            <person name="Wang H."/>
            <person name="Chen X."/>
            <person name="Zhang X."/>
            <person name="Shao Z."/>
            <person name="Yan X."/>
            <person name="Zhang J."/>
            <person name="Zhang M."/>
        </authorList>
    </citation>
    <scope>NUCLEOTIDE SEQUENCE</scope>
    <source>
        <strain evidence="5">BJSY19SF1-2</strain>
    </source>
</reference>
<dbReference type="Gene3D" id="3.40.50.300">
    <property type="entry name" value="P-loop containing nucleotide triphosphate hydrolases"/>
    <property type="match status" value="1"/>
</dbReference>
<reference evidence="5" key="2">
    <citation type="submission" date="2023-07" db="EMBL/GenBank/DDBJ databases">
        <authorList>
            <person name="Zhang M."/>
            <person name="Zhou G."/>
        </authorList>
    </citation>
    <scope>NUCLEOTIDE SEQUENCE</scope>
    <source>
        <strain evidence="5">BJSY19SF1-2</strain>
    </source>
</reference>
<protein>
    <recommendedName>
        <fullName evidence="4">CagE TrbE VirB component of type IV transporter system central domain-containing protein</fullName>
    </recommendedName>
</protein>
<evidence type="ECO:0000313" key="5">
    <source>
        <dbReference type="EMBL" id="MDX4069258.1"/>
    </source>
</evidence>
<dbReference type="PANTHER" id="PTHR30121:SF12">
    <property type="entry name" value="TYPE IV SECRETION SYSTEM PROTEIN CAGE"/>
    <property type="match status" value="1"/>
</dbReference>
<evidence type="ECO:0000313" key="6">
    <source>
        <dbReference type="Proteomes" id="UP001283691"/>
    </source>
</evidence>
<evidence type="ECO:0000259" key="4">
    <source>
        <dbReference type="Pfam" id="PF03135"/>
    </source>
</evidence>